<dbReference type="GO" id="GO:0004190">
    <property type="term" value="F:aspartic-type endopeptidase activity"/>
    <property type="evidence" value="ECO:0007669"/>
    <property type="project" value="InterPro"/>
</dbReference>
<keyword evidence="6 7" id="KW-0472">Membrane</keyword>
<dbReference type="OrthoDB" id="9789291at2"/>
<feature type="transmembrane region" description="Helical" evidence="7">
    <location>
        <begin position="147"/>
        <end position="165"/>
    </location>
</feature>
<dbReference type="EMBL" id="SLUN01000014">
    <property type="protein sequence ID" value="TCL67426.1"/>
    <property type="molecule type" value="Genomic_DNA"/>
</dbReference>
<comment type="subcellular location">
    <subcellularLocation>
        <location evidence="1">Cell membrane</location>
        <topology evidence="1">Multi-pass membrane protein</topology>
    </subcellularLocation>
</comment>
<reference evidence="10 11" key="1">
    <citation type="submission" date="2019-03" db="EMBL/GenBank/DDBJ databases">
        <title>Genomic Encyclopedia of Type Strains, Phase IV (KMG-IV): sequencing the most valuable type-strain genomes for metagenomic binning, comparative biology and taxonomic classification.</title>
        <authorList>
            <person name="Goeker M."/>
        </authorList>
    </citation>
    <scope>NUCLEOTIDE SEQUENCE [LARGE SCALE GENOMIC DNA]</scope>
    <source>
        <strain evidence="10 11">LX-B</strain>
    </source>
</reference>
<comment type="similarity">
    <text evidence="2">Belongs to the peptidase A24 family.</text>
</comment>
<feature type="domain" description="Prepilin type IV endopeptidase peptidase" evidence="8">
    <location>
        <begin position="103"/>
        <end position="204"/>
    </location>
</feature>
<keyword evidence="11" id="KW-1185">Reference proteome</keyword>
<dbReference type="InterPro" id="IPR000045">
    <property type="entry name" value="Prepilin_IV_endopep_pep"/>
</dbReference>
<dbReference type="PANTHER" id="PTHR30487">
    <property type="entry name" value="TYPE 4 PREPILIN-LIKE PROTEINS LEADER PEPTIDE-PROCESSING ENZYME"/>
    <property type="match status" value="1"/>
</dbReference>
<evidence type="ECO:0000259" key="9">
    <source>
        <dbReference type="Pfam" id="PF06750"/>
    </source>
</evidence>
<evidence type="ECO:0000256" key="7">
    <source>
        <dbReference type="SAM" id="Phobius"/>
    </source>
</evidence>
<dbReference type="Gene3D" id="1.20.120.1220">
    <property type="match status" value="1"/>
</dbReference>
<keyword evidence="10" id="KW-0489">Methyltransferase</keyword>
<comment type="caution">
    <text evidence="10">The sequence shown here is derived from an EMBL/GenBank/DDBJ whole genome shotgun (WGS) entry which is preliminary data.</text>
</comment>
<evidence type="ECO:0000256" key="2">
    <source>
        <dbReference type="ARBA" id="ARBA00005801"/>
    </source>
</evidence>
<evidence type="ECO:0000256" key="1">
    <source>
        <dbReference type="ARBA" id="ARBA00004651"/>
    </source>
</evidence>
<dbReference type="GO" id="GO:0006465">
    <property type="term" value="P:signal peptide processing"/>
    <property type="evidence" value="ECO:0007669"/>
    <property type="project" value="TreeGrafter"/>
</dbReference>
<gene>
    <name evidence="10" type="ORF">EDC14_1014116</name>
</gene>
<keyword evidence="3" id="KW-1003">Cell membrane</keyword>
<evidence type="ECO:0000256" key="6">
    <source>
        <dbReference type="ARBA" id="ARBA00023136"/>
    </source>
</evidence>
<keyword evidence="10" id="KW-0808">Transferase</keyword>
<dbReference type="InterPro" id="IPR010627">
    <property type="entry name" value="Prepilin_pept_A24_N"/>
</dbReference>
<evidence type="ECO:0000313" key="11">
    <source>
        <dbReference type="Proteomes" id="UP000295008"/>
    </source>
</evidence>
<proteinExistence type="inferred from homology"/>
<dbReference type="Proteomes" id="UP000295008">
    <property type="component" value="Unassembled WGS sequence"/>
</dbReference>
<dbReference type="GO" id="GO:0032259">
    <property type="term" value="P:methylation"/>
    <property type="evidence" value="ECO:0007669"/>
    <property type="project" value="UniProtKB-KW"/>
</dbReference>
<dbReference type="InterPro" id="IPR050882">
    <property type="entry name" value="Prepilin_peptidase/N-MTase"/>
</dbReference>
<feature type="domain" description="Prepilin peptidase A24 N-terminal" evidence="9">
    <location>
        <begin position="11"/>
        <end position="90"/>
    </location>
</feature>
<evidence type="ECO:0000256" key="4">
    <source>
        <dbReference type="ARBA" id="ARBA00022692"/>
    </source>
</evidence>
<accession>A0A4R1RML1</accession>
<dbReference type="AlphaFoldDB" id="A0A4R1RML1"/>
<dbReference type="PANTHER" id="PTHR30487:SF0">
    <property type="entry name" value="PREPILIN LEADER PEPTIDASE_N-METHYLTRANSFERASE-RELATED"/>
    <property type="match status" value="1"/>
</dbReference>
<keyword evidence="4 7" id="KW-0812">Transmembrane</keyword>
<feature type="transmembrane region" description="Helical" evidence="7">
    <location>
        <begin position="6"/>
        <end position="24"/>
    </location>
</feature>
<protein>
    <submittedName>
        <fullName evidence="10">Leader peptidase (Prepilin peptidase)/N-methyltransferase</fullName>
    </submittedName>
</protein>
<dbReference type="GO" id="GO:0005886">
    <property type="term" value="C:plasma membrane"/>
    <property type="evidence" value="ECO:0007669"/>
    <property type="project" value="UniProtKB-SubCell"/>
</dbReference>
<evidence type="ECO:0000259" key="8">
    <source>
        <dbReference type="Pfam" id="PF01478"/>
    </source>
</evidence>
<evidence type="ECO:0000313" key="10">
    <source>
        <dbReference type="EMBL" id="TCL67426.1"/>
    </source>
</evidence>
<keyword evidence="5 7" id="KW-1133">Transmembrane helix</keyword>
<name>A0A4R1RML1_HYDET</name>
<evidence type="ECO:0000256" key="3">
    <source>
        <dbReference type="ARBA" id="ARBA00022475"/>
    </source>
</evidence>
<dbReference type="GO" id="GO:0008168">
    <property type="term" value="F:methyltransferase activity"/>
    <property type="evidence" value="ECO:0007669"/>
    <property type="project" value="UniProtKB-KW"/>
</dbReference>
<feature type="transmembrane region" description="Helical" evidence="7">
    <location>
        <begin position="186"/>
        <end position="209"/>
    </location>
</feature>
<feature type="transmembrane region" description="Helical" evidence="7">
    <location>
        <begin position="221"/>
        <end position="240"/>
    </location>
</feature>
<dbReference type="Pfam" id="PF06750">
    <property type="entry name" value="A24_N_bact"/>
    <property type="match status" value="1"/>
</dbReference>
<feature type="transmembrane region" description="Helical" evidence="7">
    <location>
        <begin position="73"/>
        <end position="92"/>
    </location>
</feature>
<feature type="transmembrane region" description="Helical" evidence="7">
    <location>
        <begin position="98"/>
        <end position="115"/>
    </location>
</feature>
<evidence type="ECO:0000256" key="5">
    <source>
        <dbReference type="ARBA" id="ARBA00022989"/>
    </source>
</evidence>
<dbReference type="Pfam" id="PF01478">
    <property type="entry name" value="Peptidase_A24"/>
    <property type="match status" value="1"/>
</dbReference>
<sequence>MFVSNFIIFFLGMIVGSFLNVIIYRLPRGESIVLPPSHCPYCQHRLGIFDLFPVLSYIGLKGRCRYCRSPISWRYPAVELLTGILTGIWFSVYGLNIAAIPYLLLTYVCIAIAFIDLDHQIIPDRLTLPMMILGLLVRLYQGNLFEALIGGFVGGGILMAIILVYPKGMGMGDVKFLAMAGIWLGWEKAVVTLFLGSLIGTVLLVPFMGLKKIDRRTPVPFGPFLALGVLFILYGGKYFVQILPWGGL</sequence>
<organism evidence="10 11">
    <name type="scientific">Hydrogenispora ethanolica</name>
    <dbReference type="NCBI Taxonomy" id="1082276"/>
    <lineage>
        <taxon>Bacteria</taxon>
        <taxon>Bacillati</taxon>
        <taxon>Bacillota</taxon>
        <taxon>Hydrogenispora</taxon>
    </lineage>
</organism>